<proteinExistence type="predicted"/>
<dbReference type="Proteomes" id="UP000751518">
    <property type="component" value="Unassembled WGS sequence"/>
</dbReference>
<organism evidence="1 2">
    <name type="scientific">candidate division WWE3 bacterium</name>
    <dbReference type="NCBI Taxonomy" id="2053526"/>
    <lineage>
        <taxon>Bacteria</taxon>
        <taxon>Katanobacteria</taxon>
    </lineage>
</organism>
<comment type="caution">
    <text evidence="1">The sequence shown here is derived from an EMBL/GenBank/DDBJ whole genome shotgun (WGS) entry which is preliminary data.</text>
</comment>
<sequence>MNEQQSLTKVEPQSEVDSITIYYPDGDALRYTVGEECPTYSGVVVKLSYSITTLTVTVAYDDGYGRVVCGVPFEVIER</sequence>
<gene>
    <name evidence="1" type="ORF">KC614_05085</name>
</gene>
<evidence type="ECO:0000313" key="1">
    <source>
        <dbReference type="EMBL" id="MCA9392539.1"/>
    </source>
</evidence>
<protein>
    <submittedName>
        <fullName evidence="1">Uncharacterized protein</fullName>
    </submittedName>
</protein>
<dbReference type="EMBL" id="JAGQKZ010000075">
    <property type="protein sequence ID" value="MCA9392539.1"/>
    <property type="molecule type" value="Genomic_DNA"/>
</dbReference>
<name>A0A955LL86_UNCKA</name>
<reference evidence="1" key="1">
    <citation type="submission" date="2020-04" db="EMBL/GenBank/DDBJ databases">
        <authorList>
            <person name="Zhang T."/>
        </authorList>
    </citation>
    <scope>NUCLEOTIDE SEQUENCE</scope>
    <source>
        <strain evidence="1">HKST-UBA03</strain>
    </source>
</reference>
<reference evidence="1" key="2">
    <citation type="journal article" date="2021" name="Microbiome">
        <title>Successional dynamics and alternative stable states in a saline activated sludge microbial community over 9 years.</title>
        <authorList>
            <person name="Wang Y."/>
            <person name="Ye J."/>
            <person name="Ju F."/>
            <person name="Liu L."/>
            <person name="Boyd J.A."/>
            <person name="Deng Y."/>
            <person name="Parks D.H."/>
            <person name="Jiang X."/>
            <person name="Yin X."/>
            <person name="Woodcroft B.J."/>
            <person name="Tyson G.W."/>
            <person name="Hugenholtz P."/>
            <person name="Polz M.F."/>
            <person name="Zhang T."/>
        </authorList>
    </citation>
    <scope>NUCLEOTIDE SEQUENCE</scope>
    <source>
        <strain evidence="1">HKST-UBA03</strain>
    </source>
</reference>
<evidence type="ECO:0000313" key="2">
    <source>
        <dbReference type="Proteomes" id="UP000751518"/>
    </source>
</evidence>
<dbReference type="AlphaFoldDB" id="A0A955LL86"/>
<accession>A0A955LL86</accession>